<reference evidence="2" key="1">
    <citation type="submission" date="2021-03" db="EMBL/GenBank/DDBJ databases">
        <title>Draft genome sequence of rust myrtle Austropuccinia psidii MF-1, a brazilian biotype.</title>
        <authorList>
            <person name="Quecine M.C."/>
            <person name="Pachon D.M.R."/>
            <person name="Bonatelli M.L."/>
            <person name="Correr F.H."/>
            <person name="Franceschini L.M."/>
            <person name="Leite T.F."/>
            <person name="Margarido G.R.A."/>
            <person name="Almeida C.A."/>
            <person name="Ferrarezi J.A."/>
            <person name="Labate C.A."/>
        </authorList>
    </citation>
    <scope>NUCLEOTIDE SEQUENCE</scope>
    <source>
        <strain evidence="2">MF-1</strain>
    </source>
</reference>
<dbReference type="Proteomes" id="UP000765509">
    <property type="component" value="Unassembled WGS sequence"/>
</dbReference>
<protein>
    <recommendedName>
        <fullName evidence="4">Reverse transcriptase Ty1/copia-type domain-containing protein</fullName>
    </recommendedName>
</protein>
<gene>
    <name evidence="2" type="ORF">O181_050312</name>
</gene>
<dbReference type="AlphaFoldDB" id="A0A9Q3HNG7"/>
<dbReference type="EMBL" id="AVOT02021652">
    <property type="protein sequence ID" value="MBW0510597.1"/>
    <property type="molecule type" value="Genomic_DNA"/>
</dbReference>
<accession>A0A9Q3HNG7</accession>
<evidence type="ECO:0000313" key="2">
    <source>
        <dbReference type="EMBL" id="MBW0510597.1"/>
    </source>
</evidence>
<name>A0A9Q3HNG7_9BASI</name>
<keyword evidence="3" id="KW-1185">Reference proteome</keyword>
<sequence length="225" mass="26095">MTNEHYSDAMRFLDIDSGKIVISRDFTIPSTFRSCTAHKRTEILPREVMSPQHQCVNLTLPELPNSSNSNSDSTIITPSRSNPKPTARNQGSQMKGWDYVPHYDTAPKNISSSIYRQNIIEHSRRMTRRSNQALLTNTVPYSKAIGDTQEKEKWHDAMKTKFNSLMQHNTRNLVAYPTDGSKVIGGIWRLRKNRNEFGEVYCYKARWVVLGNHQVHMLHYFYTWS</sequence>
<organism evidence="2 3">
    <name type="scientific">Austropuccinia psidii MF-1</name>
    <dbReference type="NCBI Taxonomy" id="1389203"/>
    <lineage>
        <taxon>Eukaryota</taxon>
        <taxon>Fungi</taxon>
        <taxon>Dikarya</taxon>
        <taxon>Basidiomycota</taxon>
        <taxon>Pucciniomycotina</taxon>
        <taxon>Pucciniomycetes</taxon>
        <taxon>Pucciniales</taxon>
        <taxon>Sphaerophragmiaceae</taxon>
        <taxon>Austropuccinia</taxon>
    </lineage>
</organism>
<proteinExistence type="predicted"/>
<evidence type="ECO:0000256" key="1">
    <source>
        <dbReference type="SAM" id="MobiDB-lite"/>
    </source>
</evidence>
<feature type="region of interest" description="Disordered" evidence="1">
    <location>
        <begin position="61"/>
        <end position="96"/>
    </location>
</feature>
<evidence type="ECO:0008006" key="4">
    <source>
        <dbReference type="Google" id="ProtNLM"/>
    </source>
</evidence>
<comment type="caution">
    <text evidence="2">The sequence shown here is derived from an EMBL/GenBank/DDBJ whole genome shotgun (WGS) entry which is preliminary data.</text>
</comment>
<dbReference type="OrthoDB" id="2506833at2759"/>
<feature type="compositionally biased region" description="Polar residues" evidence="1">
    <location>
        <begin position="80"/>
        <end position="93"/>
    </location>
</feature>
<feature type="compositionally biased region" description="Low complexity" evidence="1">
    <location>
        <begin position="61"/>
        <end position="79"/>
    </location>
</feature>
<evidence type="ECO:0000313" key="3">
    <source>
        <dbReference type="Proteomes" id="UP000765509"/>
    </source>
</evidence>